<name>A0AAN6YB80_9PEZI</name>
<gene>
    <name evidence="2" type="ORF">QBC37DRAFT_440036</name>
</gene>
<feature type="chain" id="PRO_5042949420" description="F-box domain-containing protein" evidence="1">
    <location>
        <begin position="21"/>
        <end position="495"/>
    </location>
</feature>
<reference evidence="2" key="2">
    <citation type="submission" date="2023-05" db="EMBL/GenBank/DDBJ databases">
        <authorList>
            <consortium name="Lawrence Berkeley National Laboratory"/>
            <person name="Steindorff A."/>
            <person name="Hensen N."/>
            <person name="Bonometti L."/>
            <person name="Westerberg I."/>
            <person name="Brannstrom I.O."/>
            <person name="Guillou S."/>
            <person name="Cros-Aarteil S."/>
            <person name="Calhoun S."/>
            <person name="Haridas S."/>
            <person name="Kuo A."/>
            <person name="Mondo S."/>
            <person name="Pangilinan J."/>
            <person name="Riley R."/>
            <person name="Labutti K."/>
            <person name="Andreopoulos B."/>
            <person name="Lipzen A."/>
            <person name="Chen C."/>
            <person name="Yanf M."/>
            <person name="Daum C."/>
            <person name="Ng V."/>
            <person name="Clum A."/>
            <person name="Ohm R."/>
            <person name="Martin F."/>
            <person name="Silar P."/>
            <person name="Natvig D."/>
            <person name="Lalanne C."/>
            <person name="Gautier V."/>
            <person name="Ament-Velasquez S.L."/>
            <person name="Kruys A."/>
            <person name="Hutchinson M.I."/>
            <person name="Powell A.J."/>
            <person name="Barry K."/>
            <person name="Miller A.N."/>
            <person name="Grigoriev I.V."/>
            <person name="Debuchy R."/>
            <person name="Gladieux P."/>
            <person name="Thoren M.H."/>
            <person name="Johannesson H."/>
        </authorList>
    </citation>
    <scope>NUCLEOTIDE SEQUENCE</scope>
    <source>
        <strain evidence="2">PSN293</strain>
    </source>
</reference>
<feature type="signal peptide" evidence="1">
    <location>
        <begin position="1"/>
        <end position="20"/>
    </location>
</feature>
<sequence>MARTVEVLSLIIGHLFVAEGEEKYRPKGQGDLRNARLVCRRWSEVATRHLFRHVALVHPNWMPDWEDDIELLAECGFRKFKQLTASPTVQHAARCADIFSAPDPDQREYDVWEPWETGSYEPFTSAIDRIVDLPKLQEVRIRFADGVVGDTIENDPWWEYGFEHPDTRFHLLRAVFKAIHNRSTANGGSNTKVKTLTIQNLQNKALPEDILSSEPFRSTVKEITNLRLQIAHEYNEPGPDHDLDLPDRRTFDPWLQNTFLPIFADQVTTLHLAQNDFWGTWPGYFDGQGLHFPNLTSLTLRAFAIGHHDQFDWVLRQKTLQTLRLDHCVIASYITFEPGQLEAWNSPTHDWTRYPHWAFGLDPIFKTFNFPGTWETVFDKIQDQLTNLVDFRTGGYGSRHWGSPYYFFTPERMPCLLSPQRYITTWCTDVDENSGEMELGNGDPTPLPEELRRVPNTWVKRRELNRAKETRDGDWRALKALVETVAKRRRQKGLC</sequence>
<evidence type="ECO:0000256" key="1">
    <source>
        <dbReference type="SAM" id="SignalP"/>
    </source>
</evidence>
<protein>
    <recommendedName>
        <fullName evidence="4">F-box domain-containing protein</fullName>
    </recommendedName>
</protein>
<accession>A0AAN6YB80</accession>
<organism evidence="2 3">
    <name type="scientific">Rhypophila decipiens</name>
    <dbReference type="NCBI Taxonomy" id="261697"/>
    <lineage>
        <taxon>Eukaryota</taxon>
        <taxon>Fungi</taxon>
        <taxon>Dikarya</taxon>
        <taxon>Ascomycota</taxon>
        <taxon>Pezizomycotina</taxon>
        <taxon>Sordariomycetes</taxon>
        <taxon>Sordariomycetidae</taxon>
        <taxon>Sordariales</taxon>
        <taxon>Naviculisporaceae</taxon>
        <taxon>Rhypophila</taxon>
    </lineage>
</organism>
<proteinExistence type="predicted"/>
<comment type="caution">
    <text evidence="2">The sequence shown here is derived from an EMBL/GenBank/DDBJ whole genome shotgun (WGS) entry which is preliminary data.</text>
</comment>
<dbReference type="AlphaFoldDB" id="A0AAN6YB80"/>
<reference evidence="2" key="1">
    <citation type="journal article" date="2023" name="Mol. Phylogenet. Evol.">
        <title>Genome-scale phylogeny and comparative genomics of the fungal order Sordariales.</title>
        <authorList>
            <person name="Hensen N."/>
            <person name="Bonometti L."/>
            <person name="Westerberg I."/>
            <person name="Brannstrom I.O."/>
            <person name="Guillou S."/>
            <person name="Cros-Aarteil S."/>
            <person name="Calhoun S."/>
            <person name="Haridas S."/>
            <person name="Kuo A."/>
            <person name="Mondo S."/>
            <person name="Pangilinan J."/>
            <person name="Riley R."/>
            <person name="LaButti K."/>
            <person name="Andreopoulos B."/>
            <person name="Lipzen A."/>
            <person name="Chen C."/>
            <person name="Yan M."/>
            <person name="Daum C."/>
            <person name="Ng V."/>
            <person name="Clum A."/>
            <person name="Steindorff A."/>
            <person name="Ohm R.A."/>
            <person name="Martin F."/>
            <person name="Silar P."/>
            <person name="Natvig D.O."/>
            <person name="Lalanne C."/>
            <person name="Gautier V."/>
            <person name="Ament-Velasquez S.L."/>
            <person name="Kruys A."/>
            <person name="Hutchinson M.I."/>
            <person name="Powell A.J."/>
            <person name="Barry K."/>
            <person name="Miller A.N."/>
            <person name="Grigoriev I.V."/>
            <person name="Debuchy R."/>
            <person name="Gladieux P."/>
            <person name="Hiltunen Thoren M."/>
            <person name="Johannesson H."/>
        </authorList>
    </citation>
    <scope>NUCLEOTIDE SEQUENCE</scope>
    <source>
        <strain evidence="2">PSN293</strain>
    </source>
</reference>
<evidence type="ECO:0008006" key="4">
    <source>
        <dbReference type="Google" id="ProtNLM"/>
    </source>
</evidence>
<keyword evidence="1" id="KW-0732">Signal</keyword>
<dbReference type="PANTHER" id="PTHR42057">
    <property type="entry name" value="F-BOX DOMAIN PROTEIN (AFU_ORTHOLOGUE AFUA_4G00200)"/>
    <property type="match status" value="1"/>
</dbReference>
<dbReference type="EMBL" id="MU858090">
    <property type="protein sequence ID" value="KAK4214700.1"/>
    <property type="molecule type" value="Genomic_DNA"/>
</dbReference>
<dbReference type="Proteomes" id="UP001301769">
    <property type="component" value="Unassembled WGS sequence"/>
</dbReference>
<keyword evidence="3" id="KW-1185">Reference proteome</keyword>
<evidence type="ECO:0000313" key="3">
    <source>
        <dbReference type="Proteomes" id="UP001301769"/>
    </source>
</evidence>
<evidence type="ECO:0000313" key="2">
    <source>
        <dbReference type="EMBL" id="KAK4214700.1"/>
    </source>
</evidence>
<dbReference type="PANTHER" id="PTHR42057:SF2">
    <property type="entry name" value="F-BOX DOMAIN PROTEIN (AFU_ORTHOLOGUE AFUA_4G00200)-RELATED"/>
    <property type="match status" value="1"/>
</dbReference>